<dbReference type="InterPro" id="IPR039537">
    <property type="entry name" value="Retrotran_Ty1/copia-like"/>
</dbReference>
<keyword evidence="10" id="KW-0695">RNA-directed DNA polymerase</keyword>
<dbReference type="InterPro" id="IPR001584">
    <property type="entry name" value="Integrase_cat-core"/>
</dbReference>
<evidence type="ECO:0000256" key="7">
    <source>
        <dbReference type="ARBA" id="ARBA00022842"/>
    </source>
</evidence>
<keyword evidence="9" id="KW-0229">DNA integration</keyword>
<dbReference type="AlphaFoldDB" id="A0A4T0QDP5"/>
<dbReference type="Pfam" id="PF00665">
    <property type="entry name" value="rve"/>
    <property type="match status" value="1"/>
</dbReference>
<evidence type="ECO:0000256" key="2">
    <source>
        <dbReference type="ARBA" id="ARBA00022695"/>
    </source>
</evidence>
<comment type="caution">
    <text evidence="16">The sequence shown here is derived from an EMBL/GenBank/DDBJ whole genome shotgun (WGS) entry which is preliminary data.</text>
</comment>
<dbReference type="GO" id="GO:0003887">
    <property type="term" value="F:DNA-directed DNA polymerase activity"/>
    <property type="evidence" value="ECO:0007669"/>
    <property type="project" value="UniProtKB-KW"/>
</dbReference>
<evidence type="ECO:0000256" key="8">
    <source>
        <dbReference type="ARBA" id="ARBA00022884"/>
    </source>
</evidence>
<keyword evidence="3" id="KW-0540">Nuclease</keyword>
<evidence type="ECO:0000313" key="17">
    <source>
        <dbReference type="Proteomes" id="UP000305647"/>
    </source>
</evidence>
<dbReference type="PANTHER" id="PTHR42648:SF11">
    <property type="entry name" value="TRANSPOSON TY4-P GAG-POL POLYPROTEIN"/>
    <property type="match status" value="1"/>
</dbReference>
<evidence type="ECO:0000256" key="12">
    <source>
        <dbReference type="ARBA" id="ARBA00023172"/>
    </source>
</evidence>
<keyword evidence="5" id="KW-0255">Endonuclease</keyword>
<evidence type="ECO:0000256" key="3">
    <source>
        <dbReference type="ARBA" id="ARBA00022722"/>
    </source>
</evidence>
<keyword evidence="7" id="KW-0460">Magnesium</keyword>
<comment type="catalytic activity">
    <reaction evidence="13">
        <text>DNA(n) + a 2'-deoxyribonucleoside 5'-triphosphate = DNA(n+1) + diphosphate</text>
        <dbReference type="Rhea" id="RHEA:22508"/>
        <dbReference type="Rhea" id="RHEA-COMP:17339"/>
        <dbReference type="Rhea" id="RHEA-COMP:17340"/>
        <dbReference type="ChEBI" id="CHEBI:33019"/>
        <dbReference type="ChEBI" id="CHEBI:61560"/>
        <dbReference type="ChEBI" id="CHEBI:173112"/>
        <dbReference type="EC" id="2.7.7.49"/>
    </reaction>
</comment>
<evidence type="ECO:0000256" key="9">
    <source>
        <dbReference type="ARBA" id="ARBA00022908"/>
    </source>
</evidence>
<reference evidence="16 17" key="1">
    <citation type="submission" date="2019-03" db="EMBL/GenBank/DDBJ databases">
        <title>Sequencing 25 genomes of Wallemia mellicola.</title>
        <authorList>
            <person name="Gostincar C."/>
        </authorList>
    </citation>
    <scope>NUCLEOTIDE SEQUENCE [LARGE SCALE GENOMIC DNA]</scope>
    <source>
        <strain evidence="16 17">EXF-8738</strain>
    </source>
</reference>
<sequence length="661" mass="76877">MNDSSDIIKLVKEEEFQHWKAHIKIFAEDENSKEILYGSVNLSNAIELLNKNDQYSEETQMKIDQTTPSNEDTVNAENIYKKRNRRLFNVLIKSISTDIFNRIDIDSETNNASALFQDICKLFEPKEDIATLYTDFINSTFAYGEDAKSFYRDLKKLFIKLQKEGIITDEKLLKYRALQALPTDLKSMKRHYFDNSDDLSYDDLTNKIVEDYNKQIKLEPPSNNKLVNQITQLNDVNGTTPEHEPNQSTELLNRINIKSCSYCLNNNYKAPHTHTQNECGHLHPELKNKHMNKRQLNTFEKHRSINNPYTPPNYKSQLSSENYKTLLTGHLPPDVALFDQGSDVTYTCRLDLLTNVRQLNTPERFSTISGDAQSSLVGTMHLNLGYRNGTISWIEKEAYYSPHYTSTILSKKLLEKYNLYLFYKPPYRAIFHNSRNEELIYDVPLTNGKLLFKLNVNPIYNVPKYIFSVSRMKKASLTQWHTRIAHLHEQATRNLLKRLYNITFPRSQRISCDSCKMNKTNQPSFDGKLNKAKGPLHILHSDLINIQTGTDEKYVLVIIDEYTRYARTFPLKYKSEVFDVITKLHTEIERQTGHKVKKIHSDRAKEYMSERLIIYYQKHGIINEYTAGYAPSANGIAELYNKTIERSIATLLTDAKLPNDY</sequence>
<dbReference type="GO" id="GO:0046872">
    <property type="term" value="F:metal ion binding"/>
    <property type="evidence" value="ECO:0007669"/>
    <property type="project" value="UniProtKB-KW"/>
</dbReference>
<dbReference type="GO" id="GO:0003964">
    <property type="term" value="F:RNA-directed DNA polymerase activity"/>
    <property type="evidence" value="ECO:0007669"/>
    <property type="project" value="UniProtKB-KW"/>
</dbReference>
<dbReference type="EMBL" id="SPRO01000133">
    <property type="protein sequence ID" value="TIC22492.1"/>
    <property type="molecule type" value="Genomic_DNA"/>
</dbReference>
<proteinExistence type="predicted"/>
<dbReference type="Pfam" id="PF14223">
    <property type="entry name" value="Retrotran_gag_2"/>
    <property type="match status" value="1"/>
</dbReference>
<dbReference type="GO" id="GO:0006310">
    <property type="term" value="P:DNA recombination"/>
    <property type="evidence" value="ECO:0007669"/>
    <property type="project" value="UniProtKB-KW"/>
</dbReference>
<evidence type="ECO:0000256" key="11">
    <source>
        <dbReference type="ARBA" id="ARBA00022932"/>
    </source>
</evidence>
<evidence type="ECO:0000313" key="16">
    <source>
        <dbReference type="EMBL" id="TIC22492.1"/>
    </source>
</evidence>
<keyword evidence="11" id="KW-0239">DNA-directed DNA polymerase</keyword>
<dbReference type="InterPro" id="IPR012337">
    <property type="entry name" value="RNaseH-like_sf"/>
</dbReference>
<evidence type="ECO:0000256" key="14">
    <source>
        <dbReference type="ARBA" id="ARBA00049244"/>
    </source>
</evidence>
<keyword evidence="2" id="KW-0548">Nucleotidyltransferase</keyword>
<evidence type="ECO:0000256" key="1">
    <source>
        <dbReference type="ARBA" id="ARBA00022578"/>
    </source>
</evidence>
<dbReference type="PROSITE" id="PS50994">
    <property type="entry name" value="INTEGRASE"/>
    <property type="match status" value="1"/>
</dbReference>
<dbReference type="GO" id="GO:0016787">
    <property type="term" value="F:hydrolase activity"/>
    <property type="evidence" value="ECO:0007669"/>
    <property type="project" value="UniProtKB-KW"/>
</dbReference>
<evidence type="ECO:0000256" key="6">
    <source>
        <dbReference type="ARBA" id="ARBA00022801"/>
    </source>
</evidence>
<organism evidence="16 17">
    <name type="scientific">Wallemia mellicola</name>
    <dbReference type="NCBI Taxonomy" id="1708541"/>
    <lineage>
        <taxon>Eukaryota</taxon>
        <taxon>Fungi</taxon>
        <taxon>Dikarya</taxon>
        <taxon>Basidiomycota</taxon>
        <taxon>Wallemiomycotina</taxon>
        <taxon>Wallemiomycetes</taxon>
        <taxon>Wallemiales</taxon>
        <taxon>Wallemiaceae</taxon>
        <taxon>Wallemia</taxon>
    </lineage>
</organism>
<keyword evidence="1" id="KW-0815">Transposition</keyword>
<dbReference type="GO" id="GO:0015074">
    <property type="term" value="P:DNA integration"/>
    <property type="evidence" value="ECO:0007669"/>
    <property type="project" value="UniProtKB-KW"/>
</dbReference>
<dbReference type="GO" id="GO:0032196">
    <property type="term" value="P:transposition"/>
    <property type="evidence" value="ECO:0007669"/>
    <property type="project" value="UniProtKB-KW"/>
</dbReference>
<keyword evidence="4" id="KW-0479">Metal-binding</keyword>
<accession>A0A4T0QDP5</accession>
<dbReference type="SUPFAM" id="SSF53098">
    <property type="entry name" value="Ribonuclease H-like"/>
    <property type="match status" value="1"/>
</dbReference>
<dbReference type="Gene3D" id="3.30.420.10">
    <property type="entry name" value="Ribonuclease H-like superfamily/Ribonuclease H"/>
    <property type="match status" value="1"/>
</dbReference>
<feature type="domain" description="Integrase catalytic" evidence="15">
    <location>
        <begin position="531"/>
        <end position="661"/>
    </location>
</feature>
<dbReference type="PANTHER" id="PTHR42648">
    <property type="entry name" value="TRANSPOSASE, PUTATIVE-RELATED"/>
    <property type="match status" value="1"/>
</dbReference>
<comment type="catalytic activity">
    <reaction evidence="14">
        <text>DNA(n) + a 2'-deoxyribonucleoside 5'-triphosphate = DNA(n+1) + diphosphate</text>
        <dbReference type="Rhea" id="RHEA:22508"/>
        <dbReference type="Rhea" id="RHEA-COMP:17339"/>
        <dbReference type="Rhea" id="RHEA-COMP:17340"/>
        <dbReference type="ChEBI" id="CHEBI:33019"/>
        <dbReference type="ChEBI" id="CHEBI:61560"/>
        <dbReference type="ChEBI" id="CHEBI:173112"/>
        <dbReference type="EC" id="2.7.7.7"/>
    </reaction>
</comment>
<dbReference type="GO" id="GO:0003723">
    <property type="term" value="F:RNA binding"/>
    <property type="evidence" value="ECO:0007669"/>
    <property type="project" value="UniProtKB-KW"/>
</dbReference>
<evidence type="ECO:0000256" key="5">
    <source>
        <dbReference type="ARBA" id="ARBA00022759"/>
    </source>
</evidence>
<evidence type="ECO:0000259" key="15">
    <source>
        <dbReference type="PROSITE" id="PS50994"/>
    </source>
</evidence>
<evidence type="ECO:0000256" key="10">
    <source>
        <dbReference type="ARBA" id="ARBA00022918"/>
    </source>
</evidence>
<gene>
    <name evidence="16" type="ORF">E3Q10_04444</name>
</gene>
<evidence type="ECO:0000256" key="13">
    <source>
        <dbReference type="ARBA" id="ARBA00048173"/>
    </source>
</evidence>
<dbReference type="InterPro" id="IPR036397">
    <property type="entry name" value="RNaseH_sf"/>
</dbReference>
<keyword evidence="12" id="KW-0233">DNA recombination</keyword>
<keyword evidence="11" id="KW-0808">Transferase</keyword>
<dbReference type="GO" id="GO:0004519">
    <property type="term" value="F:endonuclease activity"/>
    <property type="evidence" value="ECO:0007669"/>
    <property type="project" value="UniProtKB-KW"/>
</dbReference>
<evidence type="ECO:0000256" key="4">
    <source>
        <dbReference type="ARBA" id="ARBA00022723"/>
    </source>
</evidence>
<keyword evidence="8" id="KW-0694">RNA-binding</keyword>
<protein>
    <recommendedName>
        <fullName evidence="15">Integrase catalytic domain-containing protein</fullName>
    </recommendedName>
</protein>
<dbReference type="GO" id="GO:0005634">
    <property type="term" value="C:nucleus"/>
    <property type="evidence" value="ECO:0007669"/>
    <property type="project" value="UniProtKB-ARBA"/>
</dbReference>
<keyword evidence="6" id="KW-0378">Hydrolase</keyword>
<name>A0A4T0QDP5_9BASI</name>
<dbReference type="Proteomes" id="UP000305647">
    <property type="component" value="Unassembled WGS sequence"/>
</dbReference>